<keyword evidence="4" id="KW-0813">Transport</keyword>
<proteinExistence type="inferred from homology"/>
<dbReference type="Gene3D" id="1.10.287.80">
    <property type="entry name" value="ATP synthase, gamma subunit, helix hairpin domain"/>
    <property type="match status" value="1"/>
</dbReference>
<protein>
    <submittedName>
        <fullName evidence="10">ATP synthase gamma chain</fullName>
    </submittedName>
</protein>
<organism evidence="10 11">
    <name type="scientific">Stieleria magnilauensis</name>
    <dbReference type="NCBI Taxonomy" id="2527963"/>
    <lineage>
        <taxon>Bacteria</taxon>
        <taxon>Pseudomonadati</taxon>
        <taxon>Planctomycetota</taxon>
        <taxon>Planctomycetia</taxon>
        <taxon>Pirellulales</taxon>
        <taxon>Pirellulaceae</taxon>
        <taxon>Stieleria</taxon>
    </lineage>
</organism>
<dbReference type="InterPro" id="IPR017709">
    <property type="entry name" value="Alt_ATP_synth_F1_gsu"/>
</dbReference>
<dbReference type="RefSeq" id="WP_145210034.1">
    <property type="nucleotide sequence ID" value="NZ_CP036432.1"/>
</dbReference>
<comment type="similarity">
    <text evidence="3">Belongs to the ATPase gamma chain family.</text>
</comment>
<accession>A0ABX5XPR7</accession>
<gene>
    <name evidence="10" type="primary">atpG_1</name>
    <name evidence="10" type="ORF">TBK1r_22690</name>
</gene>
<name>A0ABX5XPR7_9BACT</name>
<keyword evidence="8" id="KW-0139">CF(1)</keyword>
<dbReference type="NCBIfam" id="TIGR03323">
    <property type="entry name" value="alt_F1F0_F1_gam"/>
    <property type="match status" value="1"/>
</dbReference>
<evidence type="ECO:0000256" key="3">
    <source>
        <dbReference type="ARBA" id="ARBA00007681"/>
    </source>
</evidence>
<evidence type="ECO:0000313" key="11">
    <source>
        <dbReference type="Proteomes" id="UP000318081"/>
    </source>
</evidence>
<evidence type="ECO:0000256" key="9">
    <source>
        <dbReference type="ARBA" id="ARBA00023310"/>
    </source>
</evidence>
<evidence type="ECO:0000256" key="7">
    <source>
        <dbReference type="ARBA" id="ARBA00023136"/>
    </source>
</evidence>
<dbReference type="EMBL" id="CP036432">
    <property type="protein sequence ID" value="QDV83331.1"/>
    <property type="molecule type" value="Genomic_DNA"/>
</dbReference>
<evidence type="ECO:0000256" key="1">
    <source>
        <dbReference type="ARBA" id="ARBA00003456"/>
    </source>
</evidence>
<comment type="subcellular location">
    <subcellularLocation>
        <location evidence="2">Membrane</location>
        <topology evidence="2">Peripheral membrane protein</topology>
    </subcellularLocation>
</comment>
<comment type="function">
    <text evidence="1">Produces ATP from ADP in the presence of a proton gradient across the membrane. The gamma chain is believed to be important in regulating ATPase activity and the flow of protons through the CF(0) complex.</text>
</comment>
<dbReference type="Gene3D" id="3.40.1380.10">
    <property type="match status" value="1"/>
</dbReference>
<keyword evidence="7" id="KW-0472">Membrane</keyword>
<reference evidence="10 11" key="1">
    <citation type="submission" date="2019-02" db="EMBL/GenBank/DDBJ databases">
        <title>Deep-cultivation of Planctomycetes and their phenomic and genomic characterization uncovers novel biology.</title>
        <authorList>
            <person name="Wiegand S."/>
            <person name="Jogler M."/>
            <person name="Boedeker C."/>
            <person name="Pinto D."/>
            <person name="Vollmers J."/>
            <person name="Rivas-Marin E."/>
            <person name="Kohn T."/>
            <person name="Peeters S.H."/>
            <person name="Heuer A."/>
            <person name="Rast P."/>
            <person name="Oberbeckmann S."/>
            <person name="Bunk B."/>
            <person name="Jeske O."/>
            <person name="Meyerdierks A."/>
            <person name="Storesund J.E."/>
            <person name="Kallscheuer N."/>
            <person name="Luecker S."/>
            <person name="Lage O.M."/>
            <person name="Pohl T."/>
            <person name="Merkel B.J."/>
            <person name="Hornburger P."/>
            <person name="Mueller R.-W."/>
            <person name="Bruemmer F."/>
            <person name="Labrenz M."/>
            <person name="Spormann A.M."/>
            <person name="Op den Camp H."/>
            <person name="Overmann J."/>
            <person name="Amann R."/>
            <person name="Jetten M.S.M."/>
            <person name="Mascher T."/>
            <person name="Medema M.H."/>
            <person name="Devos D.P."/>
            <person name="Kaster A.-K."/>
            <person name="Ovreas L."/>
            <person name="Rohde M."/>
            <person name="Galperin M.Y."/>
            <person name="Jogler C."/>
        </authorList>
    </citation>
    <scope>NUCLEOTIDE SEQUENCE [LARGE SCALE GENOMIC DNA]</scope>
    <source>
        <strain evidence="10 11">TBK1r</strain>
    </source>
</reference>
<evidence type="ECO:0000256" key="5">
    <source>
        <dbReference type="ARBA" id="ARBA00022781"/>
    </source>
</evidence>
<keyword evidence="9" id="KW-0066">ATP synthesis</keyword>
<dbReference type="CDD" id="cd12151">
    <property type="entry name" value="F1-ATPase_gamma"/>
    <property type="match status" value="1"/>
</dbReference>
<evidence type="ECO:0000256" key="4">
    <source>
        <dbReference type="ARBA" id="ARBA00022448"/>
    </source>
</evidence>
<dbReference type="PRINTS" id="PR00126">
    <property type="entry name" value="ATPASEGAMMA"/>
</dbReference>
<keyword evidence="5" id="KW-0375">Hydrogen ion transport</keyword>
<keyword evidence="11" id="KW-1185">Reference proteome</keyword>
<dbReference type="InterPro" id="IPR035968">
    <property type="entry name" value="ATP_synth_F1_ATPase_gsu"/>
</dbReference>
<dbReference type="Pfam" id="PF00231">
    <property type="entry name" value="ATP-synt"/>
    <property type="match status" value="1"/>
</dbReference>
<evidence type="ECO:0000256" key="8">
    <source>
        <dbReference type="ARBA" id="ARBA00023196"/>
    </source>
</evidence>
<evidence type="ECO:0000256" key="2">
    <source>
        <dbReference type="ARBA" id="ARBA00004170"/>
    </source>
</evidence>
<dbReference type="PANTHER" id="PTHR11693:SF22">
    <property type="entry name" value="ATP SYNTHASE SUBUNIT GAMMA, MITOCHONDRIAL"/>
    <property type="match status" value="1"/>
</dbReference>
<dbReference type="PANTHER" id="PTHR11693">
    <property type="entry name" value="ATP SYNTHASE GAMMA CHAIN"/>
    <property type="match status" value="1"/>
</dbReference>
<evidence type="ECO:0000313" key="10">
    <source>
        <dbReference type="EMBL" id="QDV83331.1"/>
    </source>
</evidence>
<dbReference type="Proteomes" id="UP000318081">
    <property type="component" value="Chromosome"/>
</dbReference>
<keyword evidence="6" id="KW-0406">Ion transport</keyword>
<sequence length="311" mass="34868">MNTLEHLRTKIETATDMQSVVKTMKTLAAVSIRQYERAADALSQYNQTVEMGFQIVLRDTGHGDLLFAADPHRSTRTAAIVFGTDQGMCGQFNERIATAVLAEHGQSAAEDRRTGSDSGRAFAQPWKVLALGTRVEGHLKEMGLAPDQTLTVPASVSEITPLVQELLLTVQHWREQSEISRLLVFYNRRTVGAASLPNRLVLLPIGAERYRRWSHLRWQSTSLPAFTMDRRRLLSRIIRQYLFVSLYRSCAESLSSENASRIAAMQVAERSIQDRLDDLTRAFNQIRQTAITEELLDVVSGFEALSSAKGF</sequence>
<dbReference type="SUPFAM" id="SSF52943">
    <property type="entry name" value="ATP synthase (F1-ATPase), gamma subunit"/>
    <property type="match status" value="1"/>
</dbReference>
<evidence type="ECO:0000256" key="6">
    <source>
        <dbReference type="ARBA" id="ARBA00023065"/>
    </source>
</evidence>
<dbReference type="InterPro" id="IPR000131">
    <property type="entry name" value="ATP_synth_F1_gsu"/>
</dbReference>